<dbReference type="GO" id="GO:0042274">
    <property type="term" value="P:ribosomal small subunit biogenesis"/>
    <property type="evidence" value="ECO:0007669"/>
    <property type="project" value="UniProtKB-UniRule"/>
</dbReference>
<proteinExistence type="inferred from homology"/>
<comment type="subcellular location">
    <subcellularLocation>
        <location evidence="3">Cytoplasm</location>
    </subcellularLocation>
</comment>
<dbReference type="Gene3D" id="1.10.40.50">
    <property type="entry name" value="Probable gtpase engc, domain 3"/>
    <property type="match status" value="1"/>
</dbReference>
<evidence type="ECO:0000259" key="5">
    <source>
        <dbReference type="PROSITE" id="PS51721"/>
    </source>
</evidence>
<dbReference type="GO" id="GO:0005737">
    <property type="term" value="C:cytoplasm"/>
    <property type="evidence" value="ECO:0007669"/>
    <property type="project" value="UniProtKB-SubCell"/>
</dbReference>
<dbReference type="STRING" id="1134406.ADN00_01465"/>
<keyword evidence="3" id="KW-0690">Ribosome biogenesis</keyword>
<dbReference type="GO" id="GO:0005525">
    <property type="term" value="F:GTP binding"/>
    <property type="evidence" value="ECO:0007669"/>
    <property type="project" value="UniProtKB-UniRule"/>
</dbReference>
<comment type="function">
    <text evidence="3">One of several proteins that assist in the late maturation steps of the functional core of the 30S ribosomal subunit. Helps release RbfA from mature subunits. May play a role in the assembly of ribosomal proteins into the subunit. Circularly permuted GTPase that catalyzes slow GTP hydrolysis, GTPase activity is stimulated by the 30S ribosomal subunit.</text>
</comment>
<dbReference type="SUPFAM" id="SSF52540">
    <property type="entry name" value="P-loop containing nucleoside triphosphate hydrolases"/>
    <property type="match status" value="1"/>
</dbReference>
<dbReference type="PROSITE" id="PS50936">
    <property type="entry name" value="ENGC_GTPASE"/>
    <property type="match status" value="1"/>
</dbReference>
<dbReference type="InterPro" id="IPR004881">
    <property type="entry name" value="Ribosome_biogen_GTPase_RsgA"/>
</dbReference>
<dbReference type="PANTHER" id="PTHR32120:SF11">
    <property type="entry name" value="SMALL RIBOSOMAL SUBUNIT BIOGENESIS GTPASE RSGA 1, MITOCHONDRIAL-RELATED"/>
    <property type="match status" value="1"/>
</dbReference>
<comment type="subunit">
    <text evidence="3">Monomer. Associates with 30S ribosomal subunit, binds 16S rRNA.</text>
</comment>
<dbReference type="PANTHER" id="PTHR32120">
    <property type="entry name" value="SMALL RIBOSOMAL SUBUNIT BIOGENESIS GTPASE RSGA"/>
    <property type="match status" value="1"/>
</dbReference>
<keyword evidence="3" id="KW-0694">RNA-binding</keyword>
<feature type="binding site" evidence="3">
    <location>
        <position position="290"/>
    </location>
    <ligand>
        <name>Zn(2+)</name>
        <dbReference type="ChEBI" id="CHEBI:29105"/>
    </ligand>
</feature>
<evidence type="ECO:0000256" key="1">
    <source>
        <dbReference type="ARBA" id="ARBA00022741"/>
    </source>
</evidence>
<dbReference type="Pfam" id="PF03193">
    <property type="entry name" value="RsgA_GTPase"/>
    <property type="match status" value="1"/>
</dbReference>
<dbReference type="AlphaFoldDB" id="A0A0P6XCC1"/>
<feature type="domain" description="CP-type G" evidence="5">
    <location>
        <begin position="99"/>
        <end position="260"/>
    </location>
</feature>
<dbReference type="CDD" id="cd01854">
    <property type="entry name" value="YjeQ_EngC"/>
    <property type="match status" value="1"/>
</dbReference>
<dbReference type="InterPro" id="IPR027417">
    <property type="entry name" value="P-loop_NTPase"/>
</dbReference>
<dbReference type="GO" id="GO:0019843">
    <property type="term" value="F:rRNA binding"/>
    <property type="evidence" value="ECO:0007669"/>
    <property type="project" value="UniProtKB-KW"/>
</dbReference>
<feature type="binding site" evidence="3">
    <location>
        <position position="284"/>
    </location>
    <ligand>
        <name>Zn(2+)</name>
        <dbReference type="ChEBI" id="CHEBI:29105"/>
    </ligand>
</feature>
<dbReference type="NCBIfam" id="TIGR00157">
    <property type="entry name" value="ribosome small subunit-dependent GTPase A"/>
    <property type="match status" value="1"/>
</dbReference>
<dbReference type="RefSeq" id="WP_075061185.1">
    <property type="nucleotide sequence ID" value="NZ_LGCL01000004.1"/>
</dbReference>
<feature type="binding site" evidence="3">
    <location>
        <position position="298"/>
    </location>
    <ligand>
        <name>Zn(2+)</name>
        <dbReference type="ChEBI" id="CHEBI:29105"/>
    </ligand>
</feature>
<dbReference type="PATRIC" id="fig|1134406.4.peg.1047"/>
<comment type="similarity">
    <text evidence="3">Belongs to the TRAFAC class YlqF/YawG GTPase family. RsgA subfamily.</text>
</comment>
<dbReference type="GO" id="GO:0046872">
    <property type="term" value="F:metal ion binding"/>
    <property type="evidence" value="ECO:0007669"/>
    <property type="project" value="UniProtKB-KW"/>
</dbReference>
<name>A0A0P6XCC1_9CHLR</name>
<feature type="binding site" evidence="3">
    <location>
        <begin position="145"/>
        <end position="148"/>
    </location>
    <ligand>
        <name>GTP</name>
        <dbReference type="ChEBI" id="CHEBI:37565"/>
    </ligand>
</feature>
<comment type="cofactor">
    <cofactor evidence="3">
        <name>Zn(2+)</name>
        <dbReference type="ChEBI" id="CHEBI:29105"/>
    </cofactor>
    <text evidence="3">Binds 1 zinc ion per subunit.</text>
</comment>
<dbReference type="Gene3D" id="3.40.50.300">
    <property type="entry name" value="P-loop containing nucleotide triphosphate hydrolases"/>
    <property type="match status" value="1"/>
</dbReference>
<organism evidence="6 7">
    <name type="scientific">Ornatilinea apprima</name>
    <dbReference type="NCBI Taxonomy" id="1134406"/>
    <lineage>
        <taxon>Bacteria</taxon>
        <taxon>Bacillati</taxon>
        <taxon>Chloroflexota</taxon>
        <taxon>Anaerolineae</taxon>
        <taxon>Anaerolineales</taxon>
        <taxon>Anaerolineaceae</taxon>
        <taxon>Ornatilinea</taxon>
    </lineage>
</organism>
<protein>
    <recommendedName>
        <fullName evidence="3">Small ribosomal subunit biogenesis GTPase RsgA</fullName>
        <ecNumber evidence="3">3.6.1.-</ecNumber>
    </recommendedName>
</protein>
<feature type="binding site" evidence="3">
    <location>
        <begin position="202"/>
        <end position="210"/>
    </location>
    <ligand>
        <name>GTP</name>
        <dbReference type="ChEBI" id="CHEBI:37565"/>
    </ligand>
</feature>
<keyword evidence="3" id="KW-0479">Metal-binding</keyword>
<dbReference type="InterPro" id="IPR010914">
    <property type="entry name" value="RsgA_GTPase_dom"/>
</dbReference>
<reference evidence="6 7" key="1">
    <citation type="submission" date="2015-07" db="EMBL/GenBank/DDBJ databases">
        <title>Genome sequence of Ornatilinea apprima DSM 23815.</title>
        <authorList>
            <person name="Hemp J."/>
            <person name="Ward L.M."/>
            <person name="Pace L.A."/>
            <person name="Fischer W.W."/>
        </authorList>
    </citation>
    <scope>NUCLEOTIDE SEQUENCE [LARGE SCALE GENOMIC DNA]</scope>
    <source>
        <strain evidence="6 7">P3M-1</strain>
    </source>
</reference>
<accession>A0A0P6XCC1</accession>
<dbReference type="GO" id="GO:0003924">
    <property type="term" value="F:GTPase activity"/>
    <property type="evidence" value="ECO:0007669"/>
    <property type="project" value="UniProtKB-UniRule"/>
</dbReference>
<sequence length="328" mass="35907">MKNKNNNIHDGVVIKKNNGQYWVWSNGRELRCGLNLHSNPANGKGKNKPTRAASPEIVVGEQVGVTMNADGCAQICEVYERSNRLARRAAQSMPGSRASEQVIAANIDQIVAVMSLSQPAPRWNLLDRYLASAESLEIEALICLTKADAARGDSGELDEAARAEIETYRQIGYRVLLTSAVSGEGLPELKQALGGRVSVLLGKSGAGKSSLLNALLPGLNLRVGEINAVTGKGRHTTTGAEMHACDYGGWLVDTPGTREFGLWDVDSDDLAWFFPEMRPWLGQCRFGLDCQHDEEPGCALRQAVMSGHISPRRYFSMMKLKEEGYFQW</sequence>
<keyword evidence="3" id="KW-0862">Zinc</keyword>
<keyword evidence="2 3" id="KW-0342">GTP-binding</keyword>
<feature type="binding site" evidence="3">
    <location>
        <position position="292"/>
    </location>
    <ligand>
        <name>Zn(2+)</name>
        <dbReference type="ChEBI" id="CHEBI:29105"/>
    </ligand>
</feature>
<evidence type="ECO:0000259" key="4">
    <source>
        <dbReference type="PROSITE" id="PS50936"/>
    </source>
</evidence>
<dbReference type="OrthoDB" id="9809485at2"/>
<keyword evidence="7" id="KW-1185">Reference proteome</keyword>
<dbReference type="EMBL" id="LGCL01000004">
    <property type="protein sequence ID" value="KPL80539.1"/>
    <property type="molecule type" value="Genomic_DNA"/>
</dbReference>
<evidence type="ECO:0000313" key="7">
    <source>
        <dbReference type="Proteomes" id="UP000050417"/>
    </source>
</evidence>
<gene>
    <name evidence="3" type="primary">rsgA</name>
    <name evidence="6" type="ORF">ADN00_01465</name>
</gene>
<feature type="domain" description="EngC GTPase" evidence="4">
    <location>
        <begin position="105"/>
        <end position="258"/>
    </location>
</feature>
<dbReference type="InterPro" id="IPR030378">
    <property type="entry name" value="G_CP_dom"/>
</dbReference>
<evidence type="ECO:0000256" key="3">
    <source>
        <dbReference type="HAMAP-Rule" id="MF_01820"/>
    </source>
</evidence>
<keyword evidence="3" id="KW-0963">Cytoplasm</keyword>
<keyword evidence="3" id="KW-0378">Hydrolase</keyword>
<dbReference type="Proteomes" id="UP000050417">
    <property type="component" value="Unassembled WGS sequence"/>
</dbReference>
<evidence type="ECO:0000256" key="2">
    <source>
        <dbReference type="ARBA" id="ARBA00023134"/>
    </source>
</evidence>
<comment type="caution">
    <text evidence="6">The sequence shown here is derived from an EMBL/GenBank/DDBJ whole genome shotgun (WGS) entry which is preliminary data.</text>
</comment>
<keyword evidence="1 3" id="KW-0547">Nucleotide-binding</keyword>
<evidence type="ECO:0000313" key="6">
    <source>
        <dbReference type="EMBL" id="KPL80539.1"/>
    </source>
</evidence>
<dbReference type="EC" id="3.6.1.-" evidence="3"/>
<dbReference type="HAMAP" id="MF_01820">
    <property type="entry name" value="GTPase_RsgA"/>
    <property type="match status" value="1"/>
</dbReference>
<dbReference type="PROSITE" id="PS51721">
    <property type="entry name" value="G_CP"/>
    <property type="match status" value="1"/>
</dbReference>
<keyword evidence="3" id="KW-0699">rRNA-binding</keyword>